<organism evidence="1 2">
    <name type="scientific">Paenibacillus aceti</name>
    <dbReference type="NCBI Taxonomy" id="1820010"/>
    <lineage>
        <taxon>Bacteria</taxon>
        <taxon>Bacillati</taxon>
        <taxon>Bacillota</taxon>
        <taxon>Bacilli</taxon>
        <taxon>Bacillales</taxon>
        <taxon>Paenibacillaceae</taxon>
        <taxon>Paenibacillus</taxon>
    </lineage>
</organism>
<proteinExistence type="predicted"/>
<gene>
    <name evidence="1" type="ORF">GCM10010913_35330</name>
</gene>
<protein>
    <submittedName>
        <fullName evidence="1">Uncharacterized protein</fullName>
    </submittedName>
</protein>
<comment type="caution">
    <text evidence="1">The sequence shown here is derived from an EMBL/GenBank/DDBJ whole genome shotgun (WGS) entry which is preliminary data.</text>
</comment>
<reference evidence="2" key="1">
    <citation type="journal article" date="2019" name="Int. J. Syst. Evol. Microbiol.">
        <title>The Global Catalogue of Microorganisms (GCM) 10K type strain sequencing project: providing services to taxonomists for standard genome sequencing and annotation.</title>
        <authorList>
            <consortium name="The Broad Institute Genomics Platform"/>
            <consortium name="The Broad Institute Genome Sequencing Center for Infectious Disease"/>
            <person name="Wu L."/>
            <person name="Ma J."/>
        </authorList>
    </citation>
    <scope>NUCLEOTIDE SEQUENCE [LARGE SCALE GENOMIC DNA]</scope>
    <source>
        <strain evidence="2">CGMCC 1.15420</strain>
    </source>
</reference>
<accession>A0ABQ1W1Q3</accession>
<dbReference type="Proteomes" id="UP000608420">
    <property type="component" value="Unassembled WGS sequence"/>
</dbReference>
<sequence length="57" mass="6625">MVLLLCFMWKMRWVTDVLPKAKTYIFIRSTIGVCVHYIFEGEDHAFMCSIPLAQASL</sequence>
<keyword evidence="2" id="KW-1185">Reference proteome</keyword>
<evidence type="ECO:0000313" key="1">
    <source>
        <dbReference type="EMBL" id="GGG10447.1"/>
    </source>
</evidence>
<evidence type="ECO:0000313" key="2">
    <source>
        <dbReference type="Proteomes" id="UP000608420"/>
    </source>
</evidence>
<name>A0ABQ1W1Q3_9BACL</name>
<dbReference type="EMBL" id="BMIW01000029">
    <property type="protein sequence ID" value="GGG10447.1"/>
    <property type="molecule type" value="Genomic_DNA"/>
</dbReference>